<reference evidence="1 2" key="1">
    <citation type="submission" date="2019-12" db="EMBL/GenBank/DDBJ databases">
        <title>Chromosome-level assembly of the Caenorhabditis remanei genome.</title>
        <authorList>
            <person name="Teterina A.A."/>
            <person name="Willis J.H."/>
            <person name="Phillips P.C."/>
        </authorList>
    </citation>
    <scope>NUCLEOTIDE SEQUENCE [LARGE SCALE GENOMIC DNA]</scope>
    <source>
        <strain evidence="1 2">PX506</strain>
        <tissue evidence="1">Whole organism</tissue>
    </source>
</reference>
<proteinExistence type="predicted"/>
<dbReference type="Proteomes" id="UP000483820">
    <property type="component" value="Chromosome II"/>
</dbReference>
<dbReference type="AlphaFoldDB" id="A0A6A5HP27"/>
<dbReference type="RefSeq" id="XP_053590810.1">
    <property type="nucleotide sequence ID" value="XM_053726616.1"/>
</dbReference>
<dbReference type="EMBL" id="WUAV01000002">
    <property type="protein sequence ID" value="KAF1768093.1"/>
    <property type="molecule type" value="Genomic_DNA"/>
</dbReference>
<protein>
    <submittedName>
        <fullName evidence="1">Uncharacterized protein</fullName>
    </submittedName>
</protein>
<gene>
    <name evidence="1" type="ORF">GCK72_008054</name>
</gene>
<accession>A0A6A5HP27</accession>
<organism evidence="1 2">
    <name type="scientific">Caenorhabditis remanei</name>
    <name type="common">Caenorhabditis vulgaris</name>
    <dbReference type="NCBI Taxonomy" id="31234"/>
    <lineage>
        <taxon>Eukaryota</taxon>
        <taxon>Metazoa</taxon>
        <taxon>Ecdysozoa</taxon>
        <taxon>Nematoda</taxon>
        <taxon>Chromadorea</taxon>
        <taxon>Rhabditida</taxon>
        <taxon>Rhabditina</taxon>
        <taxon>Rhabditomorpha</taxon>
        <taxon>Rhabditoidea</taxon>
        <taxon>Rhabditidae</taxon>
        <taxon>Peloderinae</taxon>
        <taxon>Caenorhabditis</taxon>
    </lineage>
</organism>
<name>A0A6A5HP27_CAERE</name>
<dbReference type="CTD" id="78774577"/>
<dbReference type="KEGG" id="crq:GCK72_008054"/>
<dbReference type="GeneID" id="78774577"/>
<evidence type="ECO:0000313" key="1">
    <source>
        <dbReference type="EMBL" id="KAF1768093.1"/>
    </source>
</evidence>
<sequence length="69" mass="7886">MSIAFPLAILHLTMGRRAPKHTTVEYVDLPPPKKEAEKTVLLVTKMFVDEEGYIFYSYQQLMKAVVDGE</sequence>
<evidence type="ECO:0000313" key="2">
    <source>
        <dbReference type="Proteomes" id="UP000483820"/>
    </source>
</evidence>
<comment type="caution">
    <text evidence="1">The sequence shown here is derived from an EMBL/GenBank/DDBJ whole genome shotgun (WGS) entry which is preliminary data.</text>
</comment>